<reference evidence="1 2" key="1">
    <citation type="submission" date="2015-05" db="EMBL/GenBank/DDBJ databases">
        <title>Whole genome sequence and identification of bacterial endophytes from Costus igneus.</title>
        <authorList>
            <person name="Lee Y.P."/>
            <person name="Gan H.M."/>
            <person name="Eng W."/>
            <person name="Wheatley M.S."/>
            <person name="Caraballo A."/>
            <person name="Polter S."/>
            <person name="Savka M.A."/>
            <person name="Hudson A.O."/>
        </authorList>
    </citation>
    <scope>NUCLEOTIDE SEQUENCE [LARGE SCALE GENOMIC DNA]</scope>
    <source>
        <strain evidence="1 2">RIT375</strain>
    </source>
</reference>
<sequence length="153" mass="18257">MENTWFDYLKADFTERTEKFCPFLMELIEEEVIDFDFSRAEQLPVIYLTVDTDESIDRFILAKYDENKNEFFYEISRAEGIRFVVFFTETELLMKHIHDLTHEILEGYGIIEEDTEEFPVHPAFAAIVSEIEHSPFKKGNIFDLKSRDPFDFK</sequence>
<accession>A0A0J1HX54</accession>
<dbReference type="EMBL" id="LDPG01000007">
    <property type="protein sequence ID" value="KLV18249.1"/>
    <property type="molecule type" value="Genomic_DNA"/>
</dbReference>
<proteinExistence type="predicted"/>
<dbReference type="RefSeq" id="WP_047956606.1">
    <property type="nucleotide sequence ID" value="NZ_LDPG01000007.1"/>
</dbReference>
<comment type="caution">
    <text evidence="1">The sequence shown here is derived from an EMBL/GenBank/DDBJ whole genome shotgun (WGS) entry which is preliminary data.</text>
</comment>
<evidence type="ECO:0000313" key="2">
    <source>
        <dbReference type="Proteomes" id="UP000035904"/>
    </source>
</evidence>
<dbReference type="Proteomes" id="UP000035904">
    <property type="component" value="Unassembled WGS sequence"/>
</dbReference>
<organism evidence="1 2">
    <name type="scientific">Bacillus anthracis</name>
    <name type="common">anthrax bacterium</name>
    <dbReference type="NCBI Taxonomy" id="1392"/>
    <lineage>
        <taxon>Bacteria</taxon>
        <taxon>Bacillati</taxon>
        <taxon>Bacillota</taxon>
        <taxon>Bacilli</taxon>
        <taxon>Bacillales</taxon>
        <taxon>Bacillaceae</taxon>
        <taxon>Bacillus</taxon>
        <taxon>Bacillus cereus group</taxon>
    </lineage>
</organism>
<dbReference type="AlphaFoldDB" id="A0A0J1HX54"/>
<name>A0A0J1HX54_BACAN</name>
<gene>
    <name evidence="1" type="ORF">ABW01_12755</name>
</gene>
<protein>
    <submittedName>
        <fullName evidence="1">Uncharacterized protein</fullName>
    </submittedName>
</protein>
<evidence type="ECO:0000313" key="1">
    <source>
        <dbReference type="EMBL" id="KLV18249.1"/>
    </source>
</evidence>
<dbReference type="PATRIC" id="fig|1392.242.peg.5571"/>